<evidence type="ECO:0000313" key="1">
    <source>
        <dbReference type="EMBL" id="RRR54227.1"/>
    </source>
</evidence>
<gene>
    <name evidence="1" type="ORF">EI998_02805</name>
</gene>
<comment type="caution">
    <text evidence="1">The sequence shown here is derived from an EMBL/GenBank/DDBJ whole genome shotgun (WGS) entry which is preliminary data.</text>
</comment>
<proteinExistence type="predicted"/>
<sequence length="149" mass="16936">MIYDLIENIATYKGLDPHLDLAIDSILSGDFKTQDPGRYELAGDKVFCFVQDNQLAEPGQRFEYHRNYADLHFLLAGQEMISYGYDGLEDLEPYQAQSDVGFVTASSQLDLTINDQYFAFFLPGESHLPNQKAGEGEQVRKLVYKILIE</sequence>
<dbReference type="PANTHER" id="PTHR34986:SF1">
    <property type="entry name" value="PROTEIN YIAL"/>
    <property type="match status" value="1"/>
</dbReference>
<dbReference type="PANTHER" id="PTHR34986">
    <property type="entry name" value="EVOLVED BETA-GALACTOSIDASE SUBUNIT BETA"/>
    <property type="match status" value="1"/>
</dbReference>
<dbReference type="Pfam" id="PF04074">
    <property type="entry name" value="DUF386"/>
    <property type="match status" value="1"/>
</dbReference>
<dbReference type="AlphaFoldDB" id="A0A426TGQ8"/>
<accession>A0A426TGQ8</accession>
<reference evidence="1 2" key="2">
    <citation type="submission" date="2018-12" db="EMBL/GenBank/DDBJ databases">
        <title>Whole-genome sequences of fifteen clinical Streptococcus suis strains isolated from pigs between 2006 and 2018.</title>
        <authorList>
            <person name="Stevens M.J.A."/>
            <person name="Cernela N."/>
            <person name="Spoerry Serrano N."/>
            <person name="Schmitt S."/>
            <person name="Schrenzel J."/>
            <person name="Stephan R."/>
        </authorList>
    </citation>
    <scope>NUCLEOTIDE SEQUENCE [LARGE SCALE GENOMIC DNA]</scope>
    <source>
        <strain evidence="1 2">PP422</strain>
    </source>
</reference>
<dbReference type="InterPro" id="IPR004375">
    <property type="entry name" value="NanQ/TabA/YiaL"/>
</dbReference>
<evidence type="ECO:0000313" key="2">
    <source>
        <dbReference type="Proteomes" id="UP000274117"/>
    </source>
</evidence>
<organism evidence="1 2">
    <name type="scientific">Streptococcus suis</name>
    <dbReference type="NCBI Taxonomy" id="1307"/>
    <lineage>
        <taxon>Bacteria</taxon>
        <taxon>Bacillati</taxon>
        <taxon>Bacillota</taxon>
        <taxon>Bacilli</taxon>
        <taxon>Lactobacillales</taxon>
        <taxon>Streptococcaceae</taxon>
        <taxon>Streptococcus</taxon>
    </lineage>
</organism>
<dbReference type="GO" id="GO:0005829">
    <property type="term" value="C:cytosol"/>
    <property type="evidence" value="ECO:0007669"/>
    <property type="project" value="TreeGrafter"/>
</dbReference>
<reference evidence="1 2" key="1">
    <citation type="submission" date="2018-11" db="EMBL/GenBank/DDBJ databases">
        <authorList>
            <person name="Stevens M.J."/>
            <person name="Cernela N."/>
            <person name="Spoerry Serrano N."/>
            <person name="Schmitt S."/>
            <person name="Schrenzel J."/>
            <person name="Stephan R."/>
        </authorList>
    </citation>
    <scope>NUCLEOTIDE SEQUENCE [LARGE SCALE GENOMIC DNA]</scope>
    <source>
        <strain evidence="1 2">PP422</strain>
    </source>
</reference>
<dbReference type="EMBL" id="RSDO01000004">
    <property type="protein sequence ID" value="RRR54227.1"/>
    <property type="molecule type" value="Genomic_DNA"/>
</dbReference>
<dbReference type="Proteomes" id="UP000274117">
    <property type="component" value="Unassembled WGS sequence"/>
</dbReference>
<dbReference type="SUPFAM" id="SSF51197">
    <property type="entry name" value="Clavaminate synthase-like"/>
    <property type="match status" value="1"/>
</dbReference>
<protein>
    <submittedName>
        <fullName evidence="1">DUF386 family protein</fullName>
    </submittedName>
</protein>
<dbReference type="InterPro" id="IPR037012">
    <property type="entry name" value="NanQ/TabA/YiaL_sf"/>
</dbReference>
<dbReference type="Gene3D" id="2.60.120.370">
    <property type="entry name" value="YhcH/YjgK/YiaL"/>
    <property type="match status" value="1"/>
</dbReference>
<name>A0A426TGQ8_STRSU</name>
<dbReference type="NCBIfam" id="TIGR00022">
    <property type="entry name" value="YhcH/YjgK/YiaL family protein"/>
    <property type="match status" value="1"/>
</dbReference>